<sequence>MELRKRKRVNYQESLRAGRKGDQSKVIGLEPVSETVQPDSSINKPVHKTSVAKNSGGKVKDSECNDTGRNSSIAKDDGMKYKGNNRKVDDIKGSAGRGSAGKDSAGKVVKKRVVRKVESRARPRTNGNGAFKLYENRCVVKQRQLERPKFNSSLYNEPPIMHGLSKTKNPDDWTNASDFIKKNLESLRSVCKFQYELYYRGLTAQQHMGPKSIESVKLPDDMVSYSRILNSMNQFASELDSIKSGLVNRPAILDKKMVPLEELQNVAKETSSSERIEKICALYDIDLTDIMVILSRQNIKCPPYQQTMLRSSDITIIHALLEREHSPYTDPTLVWPTKYKRRSPGDLMNEGLDKDDPVQKAIPLFNKF</sequence>
<reference evidence="2 3" key="1">
    <citation type="submission" date="2024-05" db="EMBL/GenBank/DDBJ databases">
        <title>Long read based assembly of the Candida bracarensis genome reveals expanded adhesin content.</title>
        <authorList>
            <person name="Marcet-Houben M."/>
            <person name="Ksiezopolska E."/>
            <person name="Gabaldon T."/>
        </authorList>
    </citation>
    <scope>NUCLEOTIDE SEQUENCE [LARGE SCALE GENOMIC DNA]</scope>
    <source>
        <strain evidence="2 3">CBM6</strain>
    </source>
</reference>
<feature type="compositionally biased region" description="Polar residues" evidence="1">
    <location>
        <begin position="34"/>
        <end position="43"/>
    </location>
</feature>
<protein>
    <submittedName>
        <fullName evidence="2">Uncharacterized protein</fullName>
    </submittedName>
</protein>
<comment type="caution">
    <text evidence="2">The sequence shown here is derived from an EMBL/GenBank/DDBJ whole genome shotgun (WGS) entry which is preliminary data.</text>
</comment>
<feature type="region of interest" description="Disordered" evidence="1">
    <location>
        <begin position="1"/>
        <end position="109"/>
    </location>
</feature>
<keyword evidence="3" id="KW-1185">Reference proteome</keyword>
<gene>
    <name evidence="2" type="ORF">RNJ44_03799</name>
</gene>
<evidence type="ECO:0000256" key="1">
    <source>
        <dbReference type="SAM" id="MobiDB-lite"/>
    </source>
</evidence>
<evidence type="ECO:0000313" key="3">
    <source>
        <dbReference type="Proteomes" id="UP001623330"/>
    </source>
</evidence>
<accession>A0ABR4NY17</accession>
<organism evidence="2 3">
    <name type="scientific">Nakaseomyces bracarensis</name>
    <dbReference type="NCBI Taxonomy" id="273131"/>
    <lineage>
        <taxon>Eukaryota</taxon>
        <taxon>Fungi</taxon>
        <taxon>Dikarya</taxon>
        <taxon>Ascomycota</taxon>
        <taxon>Saccharomycotina</taxon>
        <taxon>Saccharomycetes</taxon>
        <taxon>Saccharomycetales</taxon>
        <taxon>Saccharomycetaceae</taxon>
        <taxon>Nakaseomyces</taxon>
    </lineage>
</organism>
<dbReference type="EMBL" id="JBEVYD010000004">
    <property type="protein sequence ID" value="KAL3233759.1"/>
    <property type="molecule type" value="Genomic_DNA"/>
</dbReference>
<proteinExistence type="predicted"/>
<feature type="compositionally biased region" description="Basic and acidic residues" evidence="1">
    <location>
        <begin position="74"/>
        <end position="92"/>
    </location>
</feature>
<evidence type="ECO:0000313" key="2">
    <source>
        <dbReference type="EMBL" id="KAL3233759.1"/>
    </source>
</evidence>
<dbReference type="Proteomes" id="UP001623330">
    <property type="component" value="Unassembled WGS sequence"/>
</dbReference>
<name>A0ABR4NY17_9SACH</name>